<name>A0A401ZRV9_9CHLR</name>
<dbReference type="EMBL" id="BIFQ01000002">
    <property type="protein sequence ID" value="GCE09617.1"/>
    <property type="molecule type" value="Genomic_DNA"/>
</dbReference>
<dbReference type="OrthoDB" id="3185623at2"/>
<dbReference type="SUPFAM" id="SSF51658">
    <property type="entry name" value="Xylose isomerase-like"/>
    <property type="match status" value="1"/>
</dbReference>
<sequence length="274" mass="30622">MKFAFSTLGCPQWTTEQVADNAVRLGYSGVELRLLDNEVIDPVRDAEKVRQAVATFRARGVEVCAFDTSCTFNLSDAAERAKNVESLRVWIQLAQELQVPILRVFGGAGTGENIEQENQWVAEALRQVAPQAEQAGVTITLETHDGFASAHRTAQVLDLIDSPAVAALWDSHHPYRMGESASEVWQLLGPRVAHVHVKDARRDDSEKSGWKLVLMGEGEVPVREQLASLQANGYDGYISVEWEKRWHPEIEDPEIALPQHINWLHAAEKQLQQK</sequence>
<keyword evidence="2" id="KW-0413">Isomerase</keyword>
<accession>A0A401ZRV9</accession>
<dbReference type="InterPro" id="IPR050312">
    <property type="entry name" value="IolE/XylAMocC-like"/>
</dbReference>
<feature type="domain" description="Xylose isomerase-like TIM barrel" evidence="1">
    <location>
        <begin position="20"/>
        <end position="264"/>
    </location>
</feature>
<dbReference type="InterPro" id="IPR013022">
    <property type="entry name" value="Xyl_isomerase-like_TIM-brl"/>
</dbReference>
<comment type="caution">
    <text evidence="2">The sequence shown here is derived from an EMBL/GenBank/DDBJ whole genome shotgun (WGS) entry which is preliminary data.</text>
</comment>
<evidence type="ECO:0000313" key="3">
    <source>
        <dbReference type="Proteomes" id="UP000287224"/>
    </source>
</evidence>
<protein>
    <submittedName>
        <fullName evidence="2">Sugar phosphate isomerase</fullName>
    </submittedName>
</protein>
<dbReference type="PANTHER" id="PTHR12110:SF41">
    <property type="entry name" value="INOSOSE DEHYDRATASE"/>
    <property type="match status" value="1"/>
</dbReference>
<dbReference type="RefSeq" id="WP_160146321.1">
    <property type="nucleotide sequence ID" value="NZ_BIFQ01000002.1"/>
</dbReference>
<dbReference type="PANTHER" id="PTHR12110">
    <property type="entry name" value="HYDROXYPYRUVATE ISOMERASE"/>
    <property type="match status" value="1"/>
</dbReference>
<gene>
    <name evidence="2" type="ORF">KDAU_69460</name>
</gene>
<dbReference type="GO" id="GO:0016853">
    <property type="term" value="F:isomerase activity"/>
    <property type="evidence" value="ECO:0007669"/>
    <property type="project" value="UniProtKB-KW"/>
</dbReference>
<dbReference type="AlphaFoldDB" id="A0A401ZRV9"/>
<dbReference type="Gene3D" id="3.20.20.150">
    <property type="entry name" value="Divalent-metal-dependent TIM barrel enzymes"/>
    <property type="match status" value="1"/>
</dbReference>
<organism evidence="2 3">
    <name type="scientific">Dictyobacter aurantiacus</name>
    <dbReference type="NCBI Taxonomy" id="1936993"/>
    <lineage>
        <taxon>Bacteria</taxon>
        <taxon>Bacillati</taxon>
        <taxon>Chloroflexota</taxon>
        <taxon>Ktedonobacteria</taxon>
        <taxon>Ktedonobacterales</taxon>
        <taxon>Dictyobacteraceae</taxon>
        <taxon>Dictyobacter</taxon>
    </lineage>
</organism>
<dbReference type="Proteomes" id="UP000287224">
    <property type="component" value="Unassembled WGS sequence"/>
</dbReference>
<dbReference type="InterPro" id="IPR036237">
    <property type="entry name" value="Xyl_isomerase-like_sf"/>
</dbReference>
<evidence type="ECO:0000313" key="2">
    <source>
        <dbReference type="EMBL" id="GCE09617.1"/>
    </source>
</evidence>
<reference evidence="3" key="1">
    <citation type="submission" date="2018-12" db="EMBL/GenBank/DDBJ databases">
        <title>Tengunoibacter tsumagoiensis gen. nov., sp. nov., Dictyobacter kobayashii sp. nov., D. alpinus sp. nov., and D. joshuensis sp. nov. and description of Dictyobacteraceae fam. nov. within the order Ktedonobacterales isolated from Tengu-no-mugimeshi.</title>
        <authorList>
            <person name="Wang C.M."/>
            <person name="Zheng Y."/>
            <person name="Sakai Y."/>
            <person name="Toyoda A."/>
            <person name="Minakuchi Y."/>
            <person name="Abe K."/>
            <person name="Yokota A."/>
            <person name="Yabe S."/>
        </authorList>
    </citation>
    <scope>NUCLEOTIDE SEQUENCE [LARGE SCALE GENOMIC DNA]</scope>
    <source>
        <strain evidence="3">S-27</strain>
    </source>
</reference>
<dbReference type="Pfam" id="PF01261">
    <property type="entry name" value="AP_endonuc_2"/>
    <property type="match status" value="1"/>
</dbReference>
<proteinExistence type="predicted"/>
<evidence type="ECO:0000259" key="1">
    <source>
        <dbReference type="Pfam" id="PF01261"/>
    </source>
</evidence>
<keyword evidence="3" id="KW-1185">Reference proteome</keyword>